<reference evidence="1" key="1">
    <citation type="journal article" date="2019" name="Sci. Rep.">
        <title>Draft genome of Tanacetum cinerariifolium, the natural source of mosquito coil.</title>
        <authorList>
            <person name="Yamashiro T."/>
            <person name="Shiraishi A."/>
            <person name="Satake H."/>
            <person name="Nakayama K."/>
        </authorList>
    </citation>
    <scope>NUCLEOTIDE SEQUENCE</scope>
</reference>
<dbReference type="AlphaFoldDB" id="A0A6L2K4R4"/>
<comment type="caution">
    <text evidence="1">The sequence shown here is derived from an EMBL/GenBank/DDBJ whole genome shotgun (WGS) entry which is preliminary data.</text>
</comment>
<dbReference type="EMBL" id="BKCJ010001831">
    <property type="protein sequence ID" value="GEU44323.1"/>
    <property type="molecule type" value="Genomic_DNA"/>
</dbReference>
<dbReference type="PANTHER" id="PTHR45500:SF1">
    <property type="entry name" value="OS02G0202600 PROTEIN"/>
    <property type="match status" value="1"/>
</dbReference>
<accession>A0A6L2K4R4</accession>
<dbReference type="PANTHER" id="PTHR45500">
    <property type="entry name" value="OS02G0202600 PROTEIN"/>
    <property type="match status" value="1"/>
</dbReference>
<sequence length="190" mass="22198">MILAQIELLIERTLIHDARNKGFQRNQQAFYYLEKAAYQLQPGALYLMEAIYLTDKCVKKDIAPTLSFKDRLLFLRYLIMVIELEYKLIINCHETLRIRLLLHLQGHSEPKELPVFESYIVEAEEGSDKKLHIRANVLHGLSHYHSRGCLSSADNTIHEVQSQAVTMRFNKSFEAIWTTCSEVSKTIYYF</sequence>
<organism evidence="1">
    <name type="scientific">Tanacetum cinerariifolium</name>
    <name type="common">Dalmatian daisy</name>
    <name type="synonym">Chrysanthemum cinerariifolium</name>
    <dbReference type="NCBI Taxonomy" id="118510"/>
    <lineage>
        <taxon>Eukaryota</taxon>
        <taxon>Viridiplantae</taxon>
        <taxon>Streptophyta</taxon>
        <taxon>Embryophyta</taxon>
        <taxon>Tracheophyta</taxon>
        <taxon>Spermatophyta</taxon>
        <taxon>Magnoliopsida</taxon>
        <taxon>eudicotyledons</taxon>
        <taxon>Gunneridae</taxon>
        <taxon>Pentapetalae</taxon>
        <taxon>asterids</taxon>
        <taxon>campanulids</taxon>
        <taxon>Asterales</taxon>
        <taxon>Asteraceae</taxon>
        <taxon>Asteroideae</taxon>
        <taxon>Anthemideae</taxon>
        <taxon>Anthemidinae</taxon>
        <taxon>Tanacetum</taxon>
    </lineage>
</organism>
<evidence type="ECO:0000313" key="1">
    <source>
        <dbReference type="EMBL" id="GEU44323.1"/>
    </source>
</evidence>
<name>A0A6L2K4R4_TANCI</name>
<gene>
    <name evidence="1" type="ORF">Tci_016301</name>
</gene>
<protein>
    <submittedName>
        <fullName evidence="1">Sel1-like protein</fullName>
    </submittedName>
</protein>
<proteinExistence type="predicted"/>